<protein>
    <submittedName>
        <fullName evidence="1">Three-Cys-motif partner protein TcmP</fullName>
    </submittedName>
</protein>
<keyword evidence="2" id="KW-1185">Reference proteome</keyword>
<organism evidence="1 2">
    <name type="scientific">Mucilaginibacter ginsenosidivorans</name>
    <dbReference type="NCBI Taxonomy" id="398053"/>
    <lineage>
        <taxon>Bacteria</taxon>
        <taxon>Pseudomonadati</taxon>
        <taxon>Bacteroidota</taxon>
        <taxon>Sphingobacteriia</taxon>
        <taxon>Sphingobacteriales</taxon>
        <taxon>Sphingobacteriaceae</taxon>
        <taxon>Mucilaginibacter</taxon>
    </lineage>
</organism>
<accession>A0A5B8UXD3</accession>
<evidence type="ECO:0000313" key="1">
    <source>
        <dbReference type="EMBL" id="QEC62991.1"/>
    </source>
</evidence>
<dbReference type="RefSeq" id="WP_147031567.1">
    <property type="nucleotide sequence ID" value="NZ_CP042436.1"/>
</dbReference>
<proteinExistence type="predicted"/>
<name>A0A5B8UXD3_9SPHI</name>
<evidence type="ECO:0000313" key="2">
    <source>
        <dbReference type="Proteomes" id="UP000321479"/>
    </source>
</evidence>
<reference evidence="1 2" key="1">
    <citation type="journal article" date="2017" name="Curr. Microbiol.">
        <title>Mucilaginibacter ginsenosidivorans sp. nov., Isolated from Soil of Ginseng Field.</title>
        <authorList>
            <person name="Kim M.M."/>
            <person name="Siddiqi M.Z."/>
            <person name="Im W.T."/>
        </authorList>
    </citation>
    <scope>NUCLEOTIDE SEQUENCE [LARGE SCALE GENOMIC DNA]</scope>
    <source>
        <strain evidence="1 2">Gsoil 3017</strain>
    </source>
</reference>
<dbReference type="KEGG" id="mgin:FRZ54_10500"/>
<dbReference type="InterPro" id="IPR031009">
    <property type="entry name" value="Tcm_partner"/>
</dbReference>
<sequence>MNEFGGNWTEAKMEIVVGYAKAYLTIMSKQTWAKTLYFDGFAGSGLIGSSEHTEAIKGTALRILDIDQPKPFDIYYFVEKDEKNKLSLQSKIESDYFGKNAHVIKADCNSKLIDMARYLNNNKNYRALAFIDPYGMTVNWESIEALKGLGIDLWILVPTGLGVNRLLKNDQNIPEPWLKKLEQFLGLSREEILKYFYSTTTINTLFGDQTSVNKEKSIIQKIGNLYTQRLKTIFEFVSESFVMRNSTNSIMYHFMMATNNKNALKIANDVIKPKYRL</sequence>
<dbReference type="OrthoDB" id="7838592at2"/>
<dbReference type="Proteomes" id="UP000321479">
    <property type="component" value="Chromosome"/>
</dbReference>
<dbReference type="EMBL" id="CP042436">
    <property type="protein sequence ID" value="QEC62991.1"/>
    <property type="molecule type" value="Genomic_DNA"/>
</dbReference>
<dbReference type="NCBIfam" id="TIGR04474">
    <property type="entry name" value="tcm_partner"/>
    <property type="match status" value="1"/>
</dbReference>
<dbReference type="AlphaFoldDB" id="A0A5B8UXD3"/>
<gene>
    <name evidence="1" type="primary">tcmP</name>
    <name evidence="1" type="ORF">FRZ54_10500</name>
</gene>